<dbReference type="Gene3D" id="3.40.350.10">
    <property type="entry name" value="Creatinase/prolidase N-terminal domain"/>
    <property type="match status" value="1"/>
</dbReference>
<protein>
    <submittedName>
        <fullName evidence="6">Xaa-Pro dipeptidase</fullName>
    </submittedName>
</protein>
<evidence type="ECO:0000259" key="4">
    <source>
        <dbReference type="Pfam" id="PF00557"/>
    </source>
</evidence>
<evidence type="ECO:0000313" key="6">
    <source>
        <dbReference type="EMBL" id="KRL89677.1"/>
    </source>
</evidence>
<dbReference type="SUPFAM" id="SSF55920">
    <property type="entry name" value="Creatinase/aminopeptidase"/>
    <property type="match status" value="1"/>
</dbReference>
<dbReference type="Gene3D" id="3.90.230.10">
    <property type="entry name" value="Creatinase/methionine aminopeptidase superfamily"/>
    <property type="match status" value="1"/>
</dbReference>
<dbReference type="InterPro" id="IPR050659">
    <property type="entry name" value="Peptidase_M24B"/>
</dbReference>
<comment type="similarity">
    <text evidence="3">Belongs to the peptidase M24B family.</text>
</comment>
<dbReference type="RefSeq" id="WP_057798976.1">
    <property type="nucleotide sequence ID" value="NZ_AZFM01000019.1"/>
</dbReference>
<reference evidence="6 7" key="1">
    <citation type="journal article" date="2015" name="Genome Announc.">
        <title>Expanding the biotechnology potential of lactobacilli through comparative genomics of 213 strains and associated genera.</title>
        <authorList>
            <person name="Sun Z."/>
            <person name="Harris H.M."/>
            <person name="McCann A."/>
            <person name="Guo C."/>
            <person name="Argimon S."/>
            <person name="Zhang W."/>
            <person name="Yang X."/>
            <person name="Jeffery I.B."/>
            <person name="Cooney J.C."/>
            <person name="Kagawa T.F."/>
            <person name="Liu W."/>
            <person name="Song Y."/>
            <person name="Salvetti E."/>
            <person name="Wrobel A."/>
            <person name="Rasinkangas P."/>
            <person name="Parkhill J."/>
            <person name="Rea M.C."/>
            <person name="O'Sullivan O."/>
            <person name="Ritari J."/>
            <person name="Douillard F.P."/>
            <person name="Paul Ross R."/>
            <person name="Yang R."/>
            <person name="Briner A.E."/>
            <person name="Felis G.E."/>
            <person name="de Vos W.M."/>
            <person name="Barrangou R."/>
            <person name="Klaenhammer T.R."/>
            <person name="Caufield P.W."/>
            <person name="Cui Y."/>
            <person name="Zhang H."/>
            <person name="O'Toole P.W."/>
        </authorList>
    </citation>
    <scope>NUCLEOTIDE SEQUENCE [LARGE SCALE GENOMIC DNA]</scope>
    <source>
        <strain evidence="6 7">DSM 16043</strain>
    </source>
</reference>
<dbReference type="EMBL" id="AZFM01000019">
    <property type="protein sequence ID" value="KRL89677.1"/>
    <property type="molecule type" value="Genomic_DNA"/>
</dbReference>
<dbReference type="InterPro" id="IPR029149">
    <property type="entry name" value="Creatin/AminoP/Spt16_N"/>
</dbReference>
<dbReference type="PANTHER" id="PTHR46112:SF3">
    <property type="entry name" value="AMINOPEPTIDASE YPDF"/>
    <property type="match status" value="1"/>
</dbReference>
<dbReference type="CDD" id="cd01092">
    <property type="entry name" value="APP-like"/>
    <property type="match status" value="1"/>
</dbReference>
<dbReference type="PROSITE" id="PS00491">
    <property type="entry name" value="PROLINE_PEPTIDASE"/>
    <property type="match status" value="1"/>
</dbReference>
<keyword evidence="7" id="KW-1185">Reference proteome</keyword>
<feature type="domain" description="Peptidase M24" evidence="4">
    <location>
        <begin position="150"/>
        <end position="352"/>
    </location>
</feature>
<evidence type="ECO:0000256" key="1">
    <source>
        <dbReference type="ARBA" id="ARBA00022723"/>
    </source>
</evidence>
<dbReference type="OrthoDB" id="9806388at2"/>
<evidence type="ECO:0000256" key="3">
    <source>
        <dbReference type="RuleBase" id="RU000590"/>
    </source>
</evidence>
<gene>
    <name evidence="6" type="ORF">FC46_GL000580</name>
</gene>
<dbReference type="SUPFAM" id="SSF53092">
    <property type="entry name" value="Creatinase/prolidase N-terminal domain"/>
    <property type="match status" value="1"/>
</dbReference>
<comment type="caution">
    <text evidence="6">The sequence shown here is derived from an EMBL/GenBank/DDBJ whole genome shotgun (WGS) entry which is preliminary data.</text>
</comment>
<dbReference type="InterPro" id="IPR001131">
    <property type="entry name" value="Peptidase_M24B_aminopep-P_CS"/>
</dbReference>
<accession>A0A0R1U8M2</accession>
<keyword evidence="1 3" id="KW-0479">Metal-binding</keyword>
<evidence type="ECO:0000259" key="5">
    <source>
        <dbReference type="Pfam" id="PF01321"/>
    </source>
</evidence>
<dbReference type="GO" id="GO:0046872">
    <property type="term" value="F:metal ion binding"/>
    <property type="evidence" value="ECO:0007669"/>
    <property type="project" value="UniProtKB-KW"/>
</dbReference>
<dbReference type="Pfam" id="PF00557">
    <property type="entry name" value="Peptidase_M24"/>
    <property type="match status" value="1"/>
</dbReference>
<dbReference type="Proteomes" id="UP000051036">
    <property type="component" value="Unassembled WGS sequence"/>
</dbReference>
<dbReference type="STRING" id="1423763.FC46_GL000580"/>
<dbReference type="AlphaFoldDB" id="A0A0R1U8M2"/>
<dbReference type="Pfam" id="PF01321">
    <property type="entry name" value="Creatinase_N"/>
    <property type="match status" value="1"/>
</dbReference>
<name>A0A0R1U8M2_9LACO</name>
<dbReference type="InterPro" id="IPR000994">
    <property type="entry name" value="Pept_M24"/>
</dbReference>
<feature type="domain" description="Creatinase N-terminal" evidence="5">
    <location>
        <begin position="14"/>
        <end position="142"/>
    </location>
</feature>
<organism evidence="6 7">
    <name type="scientific">Lactobacillus kalixensis DSM 16043</name>
    <dbReference type="NCBI Taxonomy" id="1423763"/>
    <lineage>
        <taxon>Bacteria</taxon>
        <taxon>Bacillati</taxon>
        <taxon>Bacillota</taxon>
        <taxon>Bacilli</taxon>
        <taxon>Lactobacillales</taxon>
        <taxon>Lactobacillaceae</taxon>
        <taxon>Lactobacillus</taxon>
    </lineage>
</organism>
<proteinExistence type="inferred from homology"/>
<evidence type="ECO:0000256" key="2">
    <source>
        <dbReference type="ARBA" id="ARBA00022801"/>
    </source>
</evidence>
<dbReference type="PATRIC" id="fig|1423763.3.peg.584"/>
<dbReference type="InterPro" id="IPR000587">
    <property type="entry name" value="Creatinase_N"/>
</dbReference>
<evidence type="ECO:0000313" key="7">
    <source>
        <dbReference type="Proteomes" id="UP000051036"/>
    </source>
</evidence>
<dbReference type="InterPro" id="IPR036005">
    <property type="entry name" value="Creatinase/aminopeptidase-like"/>
</dbReference>
<dbReference type="PANTHER" id="PTHR46112">
    <property type="entry name" value="AMINOPEPTIDASE"/>
    <property type="match status" value="1"/>
</dbReference>
<keyword evidence="2" id="KW-0378">Hydrolase</keyword>
<sequence length="370" mass="41269">MDNKEKLLTLINRRIKAVTDLIKMQDADAMIIINQANYRYLTNFTGEEAELILGKDGERILLSDSRFAGQIKAQAPGEMDVIMQHSSDVAQELTKALKKTNYKKVLIEGDVVTASVFENLKKANPDIEFTFSKQLVEKVRNVKDELELSELRKAIEISMESFKQILPMIKPGVTERAVGAKLDYLFKVNGGDGPDFETIIASGVRSAWAHGVASDKKIEEGDMIVIDFGSFYHGYCADITRTVCLGKVDPEMQKIYDIVHEAQRRGIEAAVVGNTGHDVDKAARDYITEQGYCQYFGHGIGHGIGLEIHELCQPDLLFSKERLVNNMVHTVEPGIYLPDKGGVRIEDDILVHDQTPETLSSLPKDELLSL</sequence>
<dbReference type="GO" id="GO:0016787">
    <property type="term" value="F:hydrolase activity"/>
    <property type="evidence" value="ECO:0007669"/>
    <property type="project" value="UniProtKB-KW"/>
</dbReference>